<protein>
    <recommendedName>
        <fullName evidence="4">DUF63 family protein</fullName>
    </recommendedName>
</protein>
<feature type="transmembrane region" description="Helical" evidence="1">
    <location>
        <begin position="110"/>
        <end position="130"/>
    </location>
</feature>
<proteinExistence type="predicted"/>
<evidence type="ECO:0000313" key="3">
    <source>
        <dbReference type="Proteomes" id="UP000245577"/>
    </source>
</evidence>
<feature type="transmembrane region" description="Helical" evidence="1">
    <location>
        <begin position="167"/>
        <end position="187"/>
    </location>
</feature>
<dbReference type="Proteomes" id="UP000245577">
    <property type="component" value="Unassembled WGS sequence"/>
</dbReference>
<keyword evidence="3" id="KW-1185">Reference proteome</keyword>
<dbReference type="PANTHER" id="PTHR40700:SF1">
    <property type="entry name" value="DUF63 DOMAIN-CONTAINING PROTEIN"/>
    <property type="match status" value="1"/>
</dbReference>
<dbReference type="PANTHER" id="PTHR40700">
    <property type="entry name" value="HYPOTHETICAL MEMBRANE PROTEIN, CONSERVED, DUF63 FAMILY"/>
    <property type="match status" value="1"/>
</dbReference>
<name>A0A2U1S5G0_9EURY</name>
<dbReference type="AlphaFoldDB" id="A0A2U1S5G0"/>
<dbReference type="Pfam" id="PF01889">
    <property type="entry name" value="DUF63"/>
    <property type="match status" value="1"/>
</dbReference>
<keyword evidence="1" id="KW-0472">Membrane</keyword>
<keyword evidence="1" id="KW-0812">Transmembrane</keyword>
<feature type="transmembrane region" description="Helical" evidence="1">
    <location>
        <begin position="12"/>
        <end position="37"/>
    </location>
</feature>
<dbReference type="RefSeq" id="WP_116670349.1">
    <property type="nucleotide sequence ID" value="NZ_MZGU01000007.1"/>
</dbReference>
<keyword evidence="1" id="KW-1133">Transmembrane helix</keyword>
<organism evidence="2 3">
    <name type="scientific">Methanobrevibacter woesei</name>
    <dbReference type="NCBI Taxonomy" id="190976"/>
    <lineage>
        <taxon>Archaea</taxon>
        <taxon>Methanobacteriati</taxon>
        <taxon>Methanobacteriota</taxon>
        <taxon>Methanomada group</taxon>
        <taxon>Methanobacteria</taxon>
        <taxon>Methanobacteriales</taxon>
        <taxon>Methanobacteriaceae</taxon>
        <taxon>Methanobrevibacter</taxon>
    </lineage>
</organism>
<comment type="caution">
    <text evidence="2">The sequence shown here is derived from an EMBL/GenBank/DDBJ whole genome shotgun (WGS) entry which is preliminary data.</text>
</comment>
<feature type="transmembrane region" description="Helical" evidence="1">
    <location>
        <begin position="80"/>
        <end position="103"/>
    </location>
</feature>
<evidence type="ECO:0008006" key="4">
    <source>
        <dbReference type="Google" id="ProtNLM"/>
    </source>
</evidence>
<gene>
    <name evidence="2" type="ORF">MBBWO_15720</name>
</gene>
<feature type="transmembrane region" description="Helical" evidence="1">
    <location>
        <begin position="49"/>
        <end position="68"/>
    </location>
</feature>
<feature type="transmembrane region" description="Helical" evidence="1">
    <location>
        <begin position="207"/>
        <end position="224"/>
    </location>
</feature>
<dbReference type="OrthoDB" id="84937at2157"/>
<evidence type="ECO:0000256" key="1">
    <source>
        <dbReference type="SAM" id="Phobius"/>
    </source>
</evidence>
<dbReference type="EMBL" id="MZGU01000007">
    <property type="protein sequence ID" value="PWB84806.1"/>
    <property type="molecule type" value="Genomic_DNA"/>
</dbReference>
<reference evidence="2 3" key="1">
    <citation type="submission" date="2017-03" db="EMBL/GenBank/DDBJ databases">
        <title>Genome sequence of Methanobrevibacter wosei.</title>
        <authorList>
            <person name="Poehlein A."/>
            <person name="Seedorf H."/>
            <person name="Daniel R."/>
        </authorList>
    </citation>
    <scope>NUCLEOTIDE SEQUENCE [LARGE SCALE GENOMIC DNA]</scope>
    <source>
        <strain evidence="2 3">DSM 11979</strain>
    </source>
</reference>
<sequence length="260" mass="29636">MDLGLPEIIENIFYSGYTVFNTLTYGIILIVILYLIIKLFEKLEINPKSIIYSLIPFIFIGSCTRALVDNGVFPLNVFLITPGIYFMVGIAAIISLIVSVLIWRKYDIDYRYTIFLIGILFAIIPLVNIQHINIEIILQIVIPWILIVAIFAFIGRYWKLYRNKINLSILAVHVFDATTTFIAVDFYNYQEQHVLPGFLYDLSSTAITMYPLKIVAITLALYLIDEYIDDENINGLLKLTVFVLGLAPGLRNCLTMAMGI</sequence>
<evidence type="ECO:0000313" key="2">
    <source>
        <dbReference type="EMBL" id="PWB84806.1"/>
    </source>
</evidence>
<feature type="transmembrane region" description="Helical" evidence="1">
    <location>
        <begin position="136"/>
        <end position="155"/>
    </location>
</feature>
<dbReference type="InterPro" id="IPR002749">
    <property type="entry name" value="DUF63"/>
</dbReference>
<accession>A0A2U1S5G0</accession>